<evidence type="ECO:0000313" key="2">
    <source>
        <dbReference type="EMBL" id="GMF43865.1"/>
    </source>
</evidence>
<name>A0A9W7CVP7_9STRA</name>
<evidence type="ECO:0000256" key="1">
    <source>
        <dbReference type="SAM" id="MobiDB-lite"/>
    </source>
</evidence>
<proteinExistence type="predicted"/>
<organism evidence="2 3">
    <name type="scientific">Phytophthora fragariaefolia</name>
    <dbReference type="NCBI Taxonomy" id="1490495"/>
    <lineage>
        <taxon>Eukaryota</taxon>
        <taxon>Sar</taxon>
        <taxon>Stramenopiles</taxon>
        <taxon>Oomycota</taxon>
        <taxon>Peronosporomycetes</taxon>
        <taxon>Peronosporales</taxon>
        <taxon>Peronosporaceae</taxon>
        <taxon>Phytophthora</taxon>
    </lineage>
</organism>
<reference evidence="2" key="1">
    <citation type="submission" date="2023-04" db="EMBL/GenBank/DDBJ databases">
        <title>Phytophthora fragariaefolia NBRC 109709.</title>
        <authorList>
            <person name="Ichikawa N."/>
            <person name="Sato H."/>
            <person name="Tonouchi N."/>
        </authorList>
    </citation>
    <scope>NUCLEOTIDE SEQUENCE</scope>
    <source>
        <strain evidence="2">NBRC 109709</strain>
    </source>
</reference>
<evidence type="ECO:0000313" key="3">
    <source>
        <dbReference type="Proteomes" id="UP001165121"/>
    </source>
</evidence>
<comment type="caution">
    <text evidence="2">The sequence shown here is derived from an EMBL/GenBank/DDBJ whole genome shotgun (WGS) entry which is preliminary data.</text>
</comment>
<dbReference type="Proteomes" id="UP001165121">
    <property type="component" value="Unassembled WGS sequence"/>
</dbReference>
<gene>
    <name evidence="2" type="ORF">Pfra01_001502800</name>
</gene>
<dbReference type="EMBL" id="BSXT01001596">
    <property type="protein sequence ID" value="GMF43865.1"/>
    <property type="molecule type" value="Genomic_DNA"/>
</dbReference>
<accession>A0A9W7CVP7</accession>
<dbReference type="AlphaFoldDB" id="A0A9W7CVP7"/>
<sequence length="94" mass="10301">MELIRETTSNQDQRRKRPSDREIPSGGTSAIRQLEVEVDATREGMQPTSAVETKGGNVAQVLNQPPPVTQGEAAEESKHKSTKAIYRAPTTPRC</sequence>
<feature type="region of interest" description="Disordered" evidence="1">
    <location>
        <begin position="1"/>
        <end position="37"/>
    </location>
</feature>
<feature type="region of interest" description="Disordered" evidence="1">
    <location>
        <begin position="63"/>
        <end position="94"/>
    </location>
</feature>
<keyword evidence="3" id="KW-1185">Reference proteome</keyword>
<feature type="compositionally biased region" description="Polar residues" evidence="1">
    <location>
        <begin position="1"/>
        <end position="11"/>
    </location>
</feature>
<protein>
    <submittedName>
        <fullName evidence="2">Unnamed protein product</fullName>
    </submittedName>
</protein>